<dbReference type="EMBL" id="JACHJR010000001">
    <property type="protein sequence ID" value="MBB4948535.1"/>
    <property type="molecule type" value="Genomic_DNA"/>
</dbReference>
<dbReference type="RefSeq" id="WP_184918261.1">
    <property type="nucleotide sequence ID" value="NZ_JACHJR010000001.1"/>
</dbReference>
<dbReference type="Proteomes" id="UP000573327">
    <property type="component" value="Unassembled WGS sequence"/>
</dbReference>
<accession>A0A7W7SDM2</accession>
<dbReference type="AlphaFoldDB" id="A0A7W7SDM2"/>
<comment type="caution">
    <text evidence="1">The sequence shown here is derived from an EMBL/GenBank/DDBJ whole genome shotgun (WGS) entry which is preliminary data.</text>
</comment>
<gene>
    <name evidence="1" type="ORF">F4556_004070</name>
</gene>
<sequence length="78" mass="8131">MSDSTRRTLRTAVQTVLGLLAALPLLVDSGTLPATLPGLALAVTVSGTVTRLMALPGIERLLPGWLHRETADAPSGDR</sequence>
<reference evidence="1 2" key="1">
    <citation type="submission" date="2020-08" db="EMBL/GenBank/DDBJ databases">
        <title>Sequencing the genomes of 1000 actinobacteria strains.</title>
        <authorList>
            <person name="Klenk H.-P."/>
        </authorList>
    </citation>
    <scope>NUCLEOTIDE SEQUENCE [LARGE SCALE GENOMIC DNA]</scope>
    <source>
        <strain evidence="1 2">DSM 44786</strain>
    </source>
</reference>
<evidence type="ECO:0008006" key="3">
    <source>
        <dbReference type="Google" id="ProtNLM"/>
    </source>
</evidence>
<evidence type="ECO:0000313" key="2">
    <source>
        <dbReference type="Proteomes" id="UP000573327"/>
    </source>
</evidence>
<name>A0A7W7SDM2_9ACTN</name>
<keyword evidence="2" id="KW-1185">Reference proteome</keyword>
<proteinExistence type="predicted"/>
<protein>
    <recommendedName>
        <fullName evidence="3">Holin</fullName>
    </recommendedName>
</protein>
<evidence type="ECO:0000313" key="1">
    <source>
        <dbReference type="EMBL" id="MBB4948535.1"/>
    </source>
</evidence>
<organism evidence="1 2">
    <name type="scientific">Kitasatospora gansuensis</name>
    <dbReference type="NCBI Taxonomy" id="258050"/>
    <lineage>
        <taxon>Bacteria</taxon>
        <taxon>Bacillati</taxon>
        <taxon>Actinomycetota</taxon>
        <taxon>Actinomycetes</taxon>
        <taxon>Kitasatosporales</taxon>
        <taxon>Streptomycetaceae</taxon>
        <taxon>Kitasatospora</taxon>
    </lineage>
</organism>